<evidence type="ECO:0000256" key="5">
    <source>
        <dbReference type="SAM" id="Phobius"/>
    </source>
</evidence>
<feature type="domain" description="O-antigen ligase-related" evidence="6">
    <location>
        <begin position="236"/>
        <end position="364"/>
    </location>
</feature>
<feature type="transmembrane region" description="Helical" evidence="5">
    <location>
        <begin position="140"/>
        <end position="162"/>
    </location>
</feature>
<dbReference type="GeneID" id="44298774"/>
<dbReference type="AlphaFoldDB" id="A0A0U1D6M0"/>
<feature type="transmembrane region" description="Helical" evidence="5">
    <location>
        <begin position="412"/>
        <end position="431"/>
    </location>
</feature>
<dbReference type="Pfam" id="PF04932">
    <property type="entry name" value="Wzy_C"/>
    <property type="match status" value="1"/>
</dbReference>
<evidence type="ECO:0000313" key="9">
    <source>
        <dbReference type="Proteomes" id="UP000182227"/>
    </source>
</evidence>
<evidence type="ECO:0000256" key="1">
    <source>
        <dbReference type="ARBA" id="ARBA00004141"/>
    </source>
</evidence>
<name>A0A0U1D6M0_9MYCO</name>
<evidence type="ECO:0000259" key="6">
    <source>
        <dbReference type="Pfam" id="PF04932"/>
    </source>
</evidence>
<keyword evidence="10" id="KW-1185">Reference proteome</keyword>
<evidence type="ECO:0000256" key="3">
    <source>
        <dbReference type="ARBA" id="ARBA00022989"/>
    </source>
</evidence>
<keyword evidence="2 5" id="KW-0812">Transmembrane</keyword>
<proteinExistence type="predicted"/>
<feature type="transmembrane region" description="Helical" evidence="5">
    <location>
        <begin position="251"/>
        <end position="268"/>
    </location>
</feature>
<dbReference type="PANTHER" id="PTHR37422">
    <property type="entry name" value="TEICHURONIC ACID BIOSYNTHESIS PROTEIN TUAE"/>
    <property type="match status" value="1"/>
</dbReference>
<reference evidence="7 9" key="1">
    <citation type="submission" date="2015-03" db="EMBL/GenBank/DDBJ databases">
        <authorList>
            <person name="Murphy D."/>
        </authorList>
    </citation>
    <scope>NUCLEOTIDE SEQUENCE [LARGE SCALE GENOMIC DNA]</scope>
    <source>
        <strain evidence="7 9">D16</strain>
    </source>
</reference>
<dbReference type="InterPro" id="IPR051533">
    <property type="entry name" value="WaaL-like"/>
</dbReference>
<comment type="subcellular location">
    <subcellularLocation>
        <location evidence="1">Membrane</location>
        <topology evidence="1">Multi-pass membrane protein</topology>
    </subcellularLocation>
</comment>
<sequence length="448" mass="47107" precursor="true">MRMSSRDLTSLDVAPRSRRDLIGPLILAAGGFFLLGMRQTFTVPLTFGLSLGQFLLYIGAAAWALAGATGRKSAVANRWLVIAILGYLTASLISYGAAMSRGTVLRGIEFADRYIFSDLALSAMVIAIIAMITTPGRVLLLFKGLVLGGALSAAFALVRLVAGLDLAPMFILPGLKASDFVLVTNLAREGIDRPQGSAGHPLELAGVLTVIIPLSIAVVACVRARGERTWPWILCTAVLLCGALATVSRSAIVGLTAALLVMAWRWSIRRFAAVLLTAAAGLGLGMLAQLQVISAIAQSFAGVSSDSSIASRGLGAAYVANHYRDHFWIGQGTGMYPAYRQPVLDNQYLSRLMETGALGLVSFVILISVALLLALRSSATADPVVAELGGAISGSLAALAVISLILDVSGFIQIWTVTWILIALSTVVWRLGRRSGTGKEPCPRPCDG</sequence>
<keyword evidence="4 5" id="KW-0472">Membrane</keyword>
<feature type="transmembrane region" description="Helical" evidence="5">
    <location>
        <begin position="229"/>
        <end position="245"/>
    </location>
</feature>
<accession>A0A0U1D6M0</accession>
<dbReference type="InterPro" id="IPR007016">
    <property type="entry name" value="O-antigen_ligase-rel_domated"/>
</dbReference>
<gene>
    <name evidence="8" type="ORF">AWB98_25075</name>
    <name evidence="7" type="ORF">BN970_01777</name>
</gene>
<dbReference type="EMBL" id="CTEF01000001">
    <property type="protein sequence ID" value="CQD09143.1"/>
    <property type="molecule type" value="Genomic_DNA"/>
</dbReference>
<evidence type="ECO:0000313" key="7">
    <source>
        <dbReference type="EMBL" id="CQD09143.1"/>
    </source>
</evidence>
<keyword evidence="3 5" id="KW-1133">Transmembrane helix</keyword>
<evidence type="ECO:0000256" key="4">
    <source>
        <dbReference type="ARBA" id="ARBA00023136"/>
    </source>
</evidence>
<evidence type="ECO:0000256" key="2">
    <source>
        <dbReference type="ARBA" id="ARBA00022692"/>
    </source>
</evidence>
<dbReference type="Proteomes" id="UP000182227">
    <property type="component" value="Unassembled WGS sequence"/>
</dbReference>
<feature type="transmembrane region" description="Helical" evidence="5">
    <location>
        <begin position="114"/>
        <end position="133"/>
    </location>
</feature>
<feature type="transmembrane region" description="Helical" evidence="5">
    <location>
        <begin position="47"/>
        <end position="67"/>
    </location>
</feature>
<feature type="transmembrane region" description="Helical" evidence="5">
    <location>
        <begin position="204"/>
        <end position="222"/>
    </location>
</feature>
<dbReference type="PANTHER" id="PTHR37422:SF13">
    <property type="entry name" value="LIPOPOLYSACCHARIDE BIOSYNTHESIS PROTEIN PA4999-RELATED"/>
    <property type="match status" value="1"/>
</dbReference>
<evidence type="ECO:0000313" key="8">
    <source>
        <dbReference type="EMBL" id="ORV22078.1"/>
    </source>
</evidence>
<feature type="transmembrane region" description="Helical" evidence="5">
    <location>
        <begin position="356"/>
        <end position="375"/>
    </location>
</feature>
<organism evidence="7 9">
    <name type="scientific">Mycolicibacterium conceptionense</name>
    <dbReference type="NCBI Taxonomy" id="451644"/>
    <lineage>
        <taxon>Bacteria</taxon>
        <taxon>Bacillati</taxon>
        <taxon>Actinomycetota</taxon>
        <taxon>Actinomycetes</taxon>
        <taxon>Mycobacteriales</taxon>
        <taxon>Mycobacteriaceae</taxon>
        <taxon>Mycolicibacterium</taxon>
    </lineage>
</organism>
<feature type="transmembrane region" description="Helical" evidence="5">
    <location>
        <begin position="21"/>
        <end position="41"/>
    </location>
</feature>
<protein>
    <submittedName>
        <fullName evidence="7">O-antigen polymerase</fullName>
    </submittedName>
</protein>
<feature type="transmembrane region" description="Helical" evidence="5">
    <location>
        <begin position="79"/>
        <end position="98"/>
    </location>
</feature>
<dbReference type="Proteomes" id="UP000193811">
    <property type="component" value="Unassembled WGS sequence"/>
</dbReference>
<feature type="transmembrane region" description="Helical" evidence="5">
    <location>
        <begin position="275"/>
        <end position="297"/>
    </location>
</feature>
<dbReference type="RefSeq" id="WP_085141893.1">
    <property type="nucleotide sequence ID" value="NZ_LQOP01000028.1"/>
</dbReference>
<dbReference type="EMBL" id="LQOP01000028">
    <property type="protein sequence ID" value="ORV22078.1"/>
    <property type="molecule type" value="Genomic_DNA"/>
</dbReference>
<feature type="transmembrane region" description="Helical" evidence="5">
    <location>
        <begin position="384"/>
        <end position="406"/>
    </location>
</feature>
<reference evidence="8 10" key="2">
    <citation type="submission" date="2016-01" db="EMBL/GenBank/DDBJ databases">
        <title>The new phylogeny of the genus Mycobacterium.</title>
        <authorList>
            <person name="Tarcisio F."/>
            <person name="Conor M."/>
            <person name="Antonella G."/>
            <person name="Elisabetta G."/>
            <person name="Giulia F.S."/>
            <person name="Sara T."/>
            <person name="Anna F."/>
            <person name="Clotilde B."/>
            <person name="Roberto B."/>
            <person name="Veronica D.S."/>
            <person name="Fabio R."/>
            <person name="Monica P."/>
            <person name="Olivier J."/>
            <person name="Enrico T."/>
            <person name="Nicola S."/>
        </authorList>
    </citation>
    <scope>NUCLEOTIDE SEQUENCE [LARGE SCALE GENOMIC DNA]</scope>
    <source>
        <strain evidence="8 10">CCUG 50187</strain>
    </source>
</reference>
<dbReference type="GO" id="GO:0016020">
    <property type="term" value="C:membrane"/>
    <property type="evidence" value="ECO:0007669"/>
    <property type="project" value="UniProtKB-SubCell"/>
</dbReference>
<evidence type="ECO:0000313" key="10">
    <source>
        <dbReference type="Proteomes" id="UP000193811"/>
    </source>
</evidence>